<dbReference type="STRING" id="28122.SAMN02745108_02776"/>
<sequence>KNGIFDFEPRKYGYDNLLLLQKDNQNTVTVSTVNKIGLSNTQRFYYLFKATGNLLEPLWPLPGVAVNRVSGFSAHVSVLDYQGFSVVSASDAIFQDTSLPSPSSFLPMTRVPSGNRDAIFNSEREMSGLSGGYVWQFCTVTMDSVGGTLDSSDFYNVPFTVDTVPPSFRLSAEAFALNPDSVSFLARFAWDDAGVENPDIRAMRWQLSRVDGGLADSLELSSLYDVASQDFAVPFDSASRKFLAEDGLYRVSAYAVDNAAPNASAYDAVNALVSKIADGTVSAGDWERVQGLGLNAGSASAEFRVDRTPPVLKFDTVGAVVPEGASAVGEYASLERPHRREGFAYVSDDSLLSVAYTVSS</sequence>
<evidence type="ECO:0000313" key="1">
    <source>
        <dbReference type="EMBL" id="SKA17128.1"/>
    </source>
</evidence>
<accession>A0A1T4RN07</accession>
<dbReference type="Proteomes" id="UP000190449">
    <property type="component" value="Unassembled WGS sequence"/>
</dbReference>
<proteinExistence type="predicted"/>
<dbReference type="AlphaFoldDB" id="A0A1T4RN07"/>
<name>A0A1T4RN07_9BACT</name>
<feature type="non-terminal residue" evidence="1">
    <location>
        <position position="1"/>
    </location>
</feature>
<organism evidence="1 2">
    <name type="scientific">Fibrobacter intestinalis</name>
    <dbReference type="NCBI Taxonomy" id="28122"/>
    <lineage>
        <taxon>Bacteria</taxon>
        <taxon>Pseudomonadati</taxon>
        <taxon>Fibrobacterota</taxon>
        <taxon>Fibrobacteria</taxon>
        <taxon>Fibrobacterales</taxon>
        <taxon>Fibrobacteraceae</taxon>
        <taxon>Fibrobacter</taxon>
    </lineage>
</organism>
<gene>
    <name evidence="1" type="ORF">SAMN02745108_02776</name>
</gene>
<dbReference type="RefSeq" id="WP_234978179.1">
    <property type="nucleotide sequence ID" value="NZ_FUWU01000080.1"/>
</dbReference>
<reference evidence="1 2" key="1">
    <citation type="submission" date="2017-02" db="EMBL/GenBank/DDBJ databases">
        <authorList>
            <person name="Peterson S.W."/>
        </authorList>
    </citation>
    <scope>NUCLEOTIDE SEQUENCE [LARGE SCALE GENOMIC DNA]</scope>
    <source>
        <strain evidence="1 2">ATCC 43854</strain>
    </source>
</reference>
<evidence type="ECO:0000313" key="2">
    <source>
        <dbReference type="Proteomes" id="UP000190449"/>
    </source>
</evidence>
<protein>
    <submittedName>
        <fullName evidence="1">Uncharacterized protein</fullName>
    </submittedName>
</protein>
<dbReference type="EMBL" id="FUWU01000080">
    <property type="protein sequence ID" value="SKA17128.1"/>
    <property type="molecule type" value="Genomic_DNA"/>
</dbReference>